<evidence type="ECO:0000313" key="2">
    <source>
        <dbReference type="Proteomes" id="UP001246858"/>
    </source>
</evidence>
<gene>
    <name evidence="1" type="ORF">J2X78_004642</name>
</gene>
<protein>
    <submittedName>
        <fullName evidence="1">Uncharacterized protein</fullName>
    </submittedName>
</protein>
<dbReference type="EMBL" id="JAVDTF010000005">
    <property type="protein sequence ID" value="MDR6786050.1"/>
    <property type="molecule type" value="Genomic_DNA"/>
</dbReference>
<reference evidence="1" key="1">
    <citation type="submission" date="2023-07" db="EMBL/GenBank/DDBJ databases">
        <title>Sorghum-associated microbial communities from plants grown in Nebraska, USA.</title>
        <authorList>
            <person name="Schachtman D."/>
        </authorList>
    </citation>
    <scope>NUCLEOTIDE SEQUENCE</scope>
    <source>
        <strain evidence="1">2697</strain>
    </source>
</reference>
<name>A0ACC6L3Q1_9SPHI</name>
<keyword evidence="2" id="KW-1185">Reference proteome</keyword>
<proteinExistence type="predicted"/>
<evidence type="ECO:0000313" key="1">
    <source>
        <dbReference type="EMBL" id="MDR6786050.1"/>
    </source>
</evidence>
<sequence>MDGQINLLERLKQRMEMNQCGLFNFLLKKRENQHFYQPMLKKTAITRFDFSTQDLNWAQDYIHNQFNDSEGNLYHEIMLDVQASGRLRQFNRTTSKEFVNEAISFDFTIRAYFDDNGYLSDGNIDLLNKEQKALVNYQLQYQQELNRTGIKNIIETRYQGSEAFSFFTRIWKNSAIRHPEAAATTDLHYFHELAEAHRNVMYSVSCAMMWGRYISLHGDHAYQMEQKTVYPMKTSFYDNRHIFYLEAAMEELYTFYERIAHLLYIFLRPDNFEPRALSLNKLFEKPTRKVLERQFKDLATNEHYQWFVSRVKNGHEVLSGYRHPLIHYQSSNTFIKGSYNTTKSRIWMKNAMNRKEALVNLEKDMGKILSFVSREMHVCHEAFERAVLLCESLEPLDIEHDPSGESGTVDIIDQPDSSQGIPQ</sequence>
<accession>A0ACC6L3Q1</accession>
<comment type="caution">
    <text evidence="1">The sequence shown here is derived from an EMBL/GenBank/DDBJ whole genome shotgun (WGS) entry which is preliminary data.</text>
</comment>
<organism evidence="1 2">
    <name type="scientific">Pedobacter africanus</name>
    <dbReference type="NCBI Taxonomy" id="151894"/>
    <lineage>
        <taxon>Bacteria</taxon>
        <taxon>Pseudomonadati</taxon>
        <taxon>Bacteroidota</taxon>
        <taxon>Sphingobacteriia</taxon>
        <taxon>Sphingobacteriales</taxon>
        <taxon>Sphingobacteriaceae</taxon>
        <taxon>Pedobacter</taxon>
    </lineage>
</organism>
<dbReference type="Proteomes" id="UP001246858">
    <property type="component" value="Unassembled WGS sequence"/>
</dbReference>